<protein>
    <recommendedName>
        <fullName evidence="3">HK97 gp10 family phage protein</fullName>
    </recommendedName>
</protein>
<reference evidence="1 2" key="1">
    <citation type="submission" date="2019-06" db="EMBL/GenBank/DDBJ databases">
        <title>Whole genome shotgun sequence of Cellulomonas uda NBRC 3747.</title>
        <authorList>
            <person name="Hosoyama A."/>
            <person name="Uohara A."/>
            <person name="Ohji S."/>
            <person name="Ichikawa N."/>
        </authorList>
    </citation>
    <scope>NUCLEOTIDE SEQUENCE [LARGE SCALE GENOMIC DNA]</scope>
    <source>
        <strain evidence="1 2">NBRC 3747</strain>
    </source>
</reference>
<dbReference type="AlphaFoldDB" id="A0A4Y3K971"/>
<proteinExistence type="predicted"/>
<evidence type="ECO:0008006" key="3">
    <source>
        <dbReference type="Google" id="ProtNLM"/>
    </source>
</evidence>
<keyword evidence="2" id="KW-1185">Reference proteome</keyword>
<accession>A0A4Y3K971</accession>
<dbReference type="EMBL" id="BJLP01000004">
    <property type="protein sequence ID" value="GEA79934.1"/>
    <property type="molecule type" value="Genomic_DNA"/>
</dbReference>
<organism evidence="1 2">
    <name type="scientific">Cellulomonas uda</name>
    <dbReference type="NCBI Taxonomy" id="1714"/>
    <lineage>
        <taxon>Bacteria</taxon>
        <taxon>Bacillati</taxon>
        <taxon>Actinomycetota</taxon>
        <taxon>Actinomycetes</taxon>
        <taxon>Micrococcales</taxon>
        <taxon>Cellulomonadaceae</taxon>
        <taxon>Cellulomonas</taxon>
    </lineage>
</organism>
<gene>
    <name evidence="1" type="ORF">CUD01_03780</name>
</gene>
<dbReference type="Proteomes" id="UP000315842">
    <property type="component" value="Unassembled WGS sequence"/>
</dbReference>
<name>A0A4Y3K971_CELUD</name>
<comment type="caution">
    <text evidence="1">The sequence shown here is derived from an EMBL/GenBank/DDBJ whole genome shotgun (WGS) entry which is preliminary data.</text>
</comment>
<dbReference type="RefSeq" id="WP_141318252.1">
    <property type="nucleotide sequence ID" value="NZ_BJLP01000004.1"/>
</dbReference>
<evidence type="ECO:0000313" key="1">
    <source>
        <dbReference type="EMBL" id="GEA79934.1"/>
    </source>
</evidence>
<evidence type="ECO:0000313" key="2">
    <source>
        <dbReference type="Proteomes" id="UP000315842"/>
    </source>
</evidence>
<sequence>MAGGDFEVTGADKLRTLSVKLKAAGDRDITNTLRRELRAGSKETRTAVKRSAIETLPARGGLNRWAATTPGITASLSGRNPSVRITQRKRGHDIAALDAGTVRHPIYGRRKTWVAQDITPGFFTKPIERDADKLRRLVTEKVSDAATRAASL</sequence>